<keyword evidence="10" id="KW-1185">Reference proteome</keyword>
<dbReference type="STRING" id="126957.T1JDX6"/>
<feature type="active site" description="Proton acceptor" evidence="7">
    <location>
        <position position="133"/>
    </location>
</feature>
<dbReference type="OMA" id="EQCKKCR"/>
<dbReference type="Pfam" id="PF02146">
    <property type="entry name" value="SIR2"/>
    <property type="match status" value="1"/>
</dbReference>
<dbReference type="GO" id="GO:0000122">
    <property type="term" value="P:negative regulation of transcription by RNA polymerase II"/>
    <property type="evidence" value="ECO:0007669"/>
    <property type="project" value="TreeGrafter"/>
</dbReference>
<organism evidence="9 10">
    <name type="scientific">Strigamia maritima</name>
    <name type="common">European centipede</name>
    <name type="synonym">Geophilus maritimus</name>
    <dbReference type="NCBI Taxonomy" id="126957"/>
    <lineage>
        <taxon>Eukaryota</taxon>
        <taxon>Metazoa</taxon>
        <taxon>Ecdysozoa</taxon>
        <taxon>Arthropoda</taxon>
        <taxon>Myriapoda</taxon>
        <taxon>Chilopoda</taxon>
        <taxon>Pleurostigmophora</taxon>
        <taxon>Geophilomorpha</taxon>
        <taxon>Linotaeniidae</taxon>
        <taxon>Strigamia</taxon>
    </lineage>
</organism>
<dbReference type="PANTHER" id="PTHR11085:SF12">
    <property type="entry name" value="NAD-DEPENDENT PROTEIN DEACYLASE SIRTUIN-6"/>
    <property type="match status" value="1"/>
</dbReference>
<keyword evidence="2" id="KW-0808">Transferase</keyword>
<dbReference type="PROSITE" id="PS50305">
    <property type="entry name" value="SIRTUIN"/>
    <property type="match status" value="1"/>
</dbReference>
<dbReference type="PhylomeDB" id="T1JDX6"/>
<evidence type="ECO:0000256" key="5">
    <source>
        <dbReference type="ARBA" id="ARBA00023027"/>
    </source>
</evidence>
<evidence type="ECO:0000256" key="1">
    <source>
        <dbReference type="ARBA" id="ARBA00012928"/>
    </source>
</evidence>
<feature type="binding site" evidence="7">
    <location>
        <position position="176"/>
    </location>
    <ligand>
        <name>Zn(2+)</name>
        <dbReference type="ChEBI" id="CHEBI:29105"/>
    </ligand>
</feature>
<evidence type="ECO:0000259" key="8">
    <source>
        <dbReference type="PROSITE" id="PS50305"/>
    </source>
</evidence>
<reference evidence="10" key="1">
    <citation type="submission" date="2011-05" db="EMBL/GenBank/DDBJ databases">
        <authorList>
            <person name="Richards S.R."/>
            <person name="Qu J."/>
            <person name="Jiang H."/>
            <person name="Jhangiani S.N."/>
            <person name="Agravi P."/>
            <person name="Goodspeed R."/>
            <person name="Gross S."/>
            <person name="Mandapat C."/>
            <person name="Jackson L."/>
            <person name="Mathew T."/>
            <person name="Pu L."/>
            <person name="Thornton R."/>
            <person name="Saada N."/>
            <person name="Wilczek-Boney K.B."/>
            <person name="Lee S."/>
            <person name="Kovar C."/>
            <person name="Wu Y."/>
            <person name="Scherer S.E."/>
            <person name="Worley K.C."/>
            <person name="Muzny D.M."/>
            <person name="Gibbs R."/>
        </authorList>
    </citation>
    <scope>NUCLEOTIDE SEQUENCE</scope>
    <source>
        <strain evidence="10">Brora</strain>
    </source>
</reference>
<dbReference type="EnsemblMetazoa" id="SMAR012011-RA">
    <property type="protein sequence ID" value="SMAR012011-PA"/>
    <property type="gene ID" value="SMAR012011"/>
</dbReference>
<protein>
    <recommendedName>
        <fullName evidence="1">protein acetyllysine N-acetyltransferase</fullName>
        <ecNumber evidence="1">2.3.1.286</ecNumber>
    </recommendedName>
</protein>
<dbReference type="GO" id="GO:0070403">
    <property type="term" value="F:NAD+ binding"/>
    <property type="evidence" value="ECO:0007669"/>
    <property type="project" value="InterPro"/>
</dbReference>
<evidence type="ECO:0000256" key="7">
    <source>
        <dbReference type="PROSITE-ProRule" id="PRU00236"/>
    </source>
</evidence>
<evidence type="ECO:0000256" key="3">
    <source>
        <dbReference type="ARBA" id="ARBA00022723"/>
    </source>
</evidence>
<keyword evidence="5" id="KW-0520">NAD</keyword>
<reference evidence="9" key="2">
    <citation type="submission" date="2015-02" db="UniProtKB">
        <authorList>
            <consortium name="EnsemblMetazoa"/>
        </authorList>
    </citation>
    <scope>IDENTIFICATION</scope>
</reference>
<dbReference type="InterPro" id="IPR029035">
    <property type="entry name" value="DHS-like_NAD/FAD-binding_dom"/>
</dbReference>
<feature type="domain" description="Deacetylase sirtuin-type" evidence="8">
    <location>
        <begin position="27"/>
        <end position="290"/>
    </location>
</feature>
<dbReference type="HOGENOM" id="CLU_023643_6_0_1"/>
<dbReference type="InterPro" id="IPR026590">
    <property type="entry name" value="Ssirtuin_cat_dom"/>
</dbReference>
<evidence type="ECO:0000313" key="10">
    <source>
        <dbReference type="Proteomes" id="UP000014500"/>
    </source>
</evidence>
<feature type="binding site" evidence="7">
    <location>
        <position position="141"/>
    </location>
    <ligand>
        <name>Zn(2+)</name>
        <dbReference type="ChEBI" id="CHEBI:29105"/>
    </ligand>
</feature>
<comment type="similarity">
    <text evidence="6">Belongs to the sirtuin family. Class IV subfamily.</text>
</comment>
<dbReference type="EC" id="2.3.1.286" evidence="1"/>
<dbReference type="Gene3D" id="3.40.50.1220">
    <property type="entry name" value="TPP-binding domain"/>
    <property type="match status" value="1"/>
</dbReference>
<dbReference type="InterPro" id="IPR050134">
    <property type="entry name" value="NAD-dep_sirtuin_deacylases"/>
</dbReference>
<dbReference type="CDD" id="cd01410">
    <property type="entry name" value="SIRT7"/>
    <property type="match status" value="1"/>
</dbReference>
<dbReference type="InterPro" id="IPR003000">
    <property type="entry name" value="Sirtuin"/>
</dbReference>
<dbReference type="SUPFAM" id="SSF52467">
    <property type="entry name" value="DHS-like NAD/FAD-binding domain"/>
    <property type="match status" value="1"/>
</dbReference>
<dbReference type="PANTHER" id="PTHR11085">
    <property type="entry name" value="NAD-DEPENDENT PROTEIN DEACYLASE SIRTUIN-5, MITOCHONDRIAL-RELATED"/>
    <property type="match status" value="1"/>
</dbReference>
<keyword evidence="3 7" id="KW-0479">Metal-binding</keyword>
<dbReference type="Proteomes" id="UP000014500">
    <property type="component" value="Unassembled WGS sequence"/>
</dbReference>
<proteinExistence type="inferred from homology"/>
<evidence type="ECO:0000256" key="6">
    <source>
        <dbReference type="ARBA" id="ARBA00038170"/>
    </source>
</evidence>
<keyword evidence="4 7" id="KW-0862">Zinc</keyword>
<accession>T1JDX6</accession>
<dbReference type="GO" id="GO:0046872">
    <property type="term" value="F:metal ion binding"/>
    <property type="evidence" value="ECO:0007669"/>
    <property type="project" value="UniProtKB-KW"/>
</dbReference>
<feature type="binding site" evidence="7">
    <location>
        <position position="166"/>
    </location>
    <ligand>
        <name>Zn(2+)</name>
        <dbReference type="ChEBI" id="CHEBI:29105"/>
    </ligand>
</feature>
<sequence length="324" mass="36005">MSCDYAKGLSSYVNKGKCGLPEKFDDEETVETKAKMVADMIKNAKHVVVHTGAGISTAAGIPDFRGPKGVWTLEQKGAAPGISLSFNDTVPTVTHMALVAMQEAGFVKYLISQNIDGLHLKSGFPRSKLSELHGNMFIEECDQCKRQFVRDTCVTTVGQKCLDKPCPIPKKGGRTCRGKLYDNILDWDAELPFDDLQEADNHSKMADLNICLGSTLQIIPSGKLPIANKANGGKLVICNLQPTKYDNLADLIVNTYIDAMMLQIVKLLGIEIEQYVQESDPTRMKLIKTEQIFEWTLRKWQPIAKSTRKLPCKDRKAKKLKKEA</sequence>
<dbReference type="eggNOG" id="KOG1905">
    <property type="taxonomic scope" value="Eukaryota"/>
</dbReference>
<feature type="binding site" evidence="7">
    <location>
        <position position="144"/>
    </location>
    <ligand>
        <name>Zn(2+)</name>
        <dbReference type="ChEBI" id="CHEBI:29105"/>
    </ligand>
</feature>
<dbReference type="Gene3D" id="2.20.28.200">
    <property type="match status" value="1"/>
</dbReference>
<dbReference type="EMBL" id="JH432114">
    <property type="status" value="NOT_ANNOTATED_CDS"/>
    <property type="molecule type" value="Genomic_DNA"/>
</dbReference>
<name>T1JDX6_STRMM</name>
<dbReference type="GO" id="GO:0046969">
    <property type="term" value="F:histone H3K9 deacetylase activity, NAD-dependent"/>
    <property type="evidence" value="ECO:0007669"/>
    <property type="project" value="TreeGrafter"/>
</dbReference>
<dbReference type="GO" id="GO:0003714">
    <property type="term" value="F:transcription corepressor activity"/>
    <property type="evidence" value="ECO:0007669"/>
    <property type="project" value="TreeGrafter"/>
</dbReference>
<evidence type="ECO:0000313" key="9">
    <source>
        <dbReference type="EnsemblMetazoa" id="SMAR012011-PA"/>
    </source>
</evidence>
<dbReference type="GO" id="GO:0005634">
    <property type="term" value="C:nucleus"/>
    <property type="evidence" value="ECO:0007669"/>
    <property type="project" value="TreeGrafter"/>
</dbReference>
<dbReference type="AlphaFoldDB" id="T1JDX6"/>
<dbReference type="FunFam" id="3.40.50.1220:FF:000038">
    <property type="entry name" value="NAD-dependent protein deacetylase sirtuin-6 isoform X2"/>
    <property type="match status" value="1"/>
</dbReference>
<evidence type="ECO:0000256" key="2">
    <source>
        <dbReference type="ARBA" id="ARBA00022679"/>
    </source>
</evidence>
<evidence type="ECO:0000256" key="4">
    <source>
        <dbReference type="ARBA" id="ARBA00022833"/>
    </source>
</evidence>